<organism evidence="1 2">
    <name type="scientific">Corynebacterium minutissimum</name>
    <dbReference type="NCBI Taxonomy" id="38301"/>
    <lineage>
        <taxon>Bacteria</taxon>
        <taxon>Bacillati</taxon>
        <taxon>Actinomycetota</taxon>
        <taxon>Actinomycetes</taxon>
        <taxon>Mycobacteriales</taxon>
        <taxon>Corynebacteriaceae</taxon>
        <taxon>Corynebacterium</taxon>
    </lineage>
</organism>
<gene>
    <name evidence="1" type="ORF">WU87_06345</name>
</gene>
<protein>
    <submittedName>
        <fullName evidence="1">Uncharacterized protein</fullName>
    </submittedName>
</protein>
<keyword evidence="2" id="KW-1185">Reference proteome</keyword>
<proteinExistence type="predicted"/>
<dbReference type="EMBL" id="LAYQ01000012">
    <property type="protein sequence ID" value="KKO80369.1"/>
    <property type="molecule type" value="Genomic_DNA"/>
</dbReference>
<name>A0ACC4UBV0_9CORY</name>
<evidence type="ECO:0000313" key="2">
    <source>
        <dbReference type="Proteomes" id="UP000034245"/>
    </source>
</evidence>
<evidence type="ECO:0000313" key="1">
    <source>
        <dbReference type="EMBL" id="KKO80369.1"/>
    </source>
</evidence>
<accession>A0ACC4UBV0</accession>
<reference evidence="1" key="1">
    <citation type="submission" date="2015-04" db="EMBL/GenBank/DDBJ databases">
        <title>Draft Genome Sequences of Three Species of Emerging Human-Pathogenic Corynebacteria.</title>
        <authorList>
            <person name="Pacheco L.G."/>
            <person name="Mattos-Guaraldi A.L."/>
            <person name="Santos C.S."/>
            <person name="Veras A.O."/>
            <person name="Guimaraes L.C."/>
            <person name="Abreu V."/>
            <person name="Pereira F.L."/>
            <person name="Soares S.C."/>
            <person name="Dorella F.A."/>
            <person name="Carvalho A.F."/>
            <person name="Leal C.G."/>
            <person name="Figueiredo H.C."/>
            <person name="Ramos J.N."/>
            <person name="Vieira V."/>
            <person name="Farfour E."/>
            <person name="Guiso N."/>
            <person name="Hirata R.Jr."/>
            <person name="Ramos R.T."/>
            <person name="Azevedo V."/>
            <person name="Silva A."/>
        </authorList>
    </citation>
    <scope>NUCLEOTIDE SEQUENCE</scope>
    <source>
        <strain evidence="1">1941</strain>
    </source>
</reference>
<sequence length="368" mass="40880">MNWERVKLGEVLPFKYGKGLPKRERNEDGLVPVYSSAGMTGKHDSALIDQPCIVIGRKGTIGSVYFVEDPSWPIDTVFYTLGTPSIDLRFGFYLLQTLPLSTMNNDSAVPGLNRAHAEDLDISIPEIAEQRRIAHVLGALDDKIESNQRQIFLAEQIILFRFNSSFDVAECEDGVPVSELIEVGPKRSFTKGGVAPYVGMTHLPEFSLSVGEWGEKEYSGGQRFINGDVLMARITPCLENGKTAIVDMLPPGQVGFGSTEYIVLAPRGSFSTAWIYGFVRNEHIREWAIKQMNGSSGRQRFPASAFGTYRIKSPHPDILKAFNQEAAGLLELCRVRRNENRRFAALRDTLLPELLSGRITPEQLEGGL</sequence>
<dbReference type="Proteomes" id="UP000034245">
    <property type="component" value="Unassembled WGS sequence"/>
</dbReference>
<comment type="caution">
    <text evidence="1">The sequence shown here is derived from an EMBL/GenBank/DDBJ whole genome shotgun (WGS) entry which is preliminary data.</text>
</comment>